<keyword evidence="10" id="KW-1185">Reference proteome</keyword>
<gene>
    <name evidence="9" type="ORF">LU297_05715</name>
</gene>
<dbReference type="EC" id="5.2.1.8" evidence="6"/>
<dbReference type="InterPro" id="IPR046357">
    <property type="entry name" value="PPIase_dom_sf"/>
</dbReference>
<evidence type="ECO:0000256" key="5">
    <source>
        <dbReference type="PROSITE-ProRule" id="PRU00277"/>
    </source>
</evidence>
<reference evidence="9" key="1">
    <citation type="submission" date="2021-12" db="EMBL/GenBank/DDBJ databases">
        <title>taxonomy of Moraxella sp. ZY201224.</title>
        <authorList>
            <person name="Li F."/>
        </authorList>
    </citation>
    <scope>NUCLEOTIDE SEQUENCE</scope>
    <source>
        <strain evidence="9">ZY201224</strain>
    </source>
</reference>
<keyword evidence="4 5" id="KW-0413">Isomerase</keyword>
<protein>
    <recommendedName>
        <fullName evidence="6">Peptidyl-prolyl cis-trans isomerase</fullName>
        <ecNumber evidence="6">5.2.1.8</ecNumber>
    </recommendedName>
</protein>
<dbReference type="PROSITE" id="PS50059">
    <property type="entry name" value="FKBP_PPIASE"/>
    <property type="match status" value="1"/>
</dbReference>
<dbReference type="PROSITE" id="PS51257">
    <property type="entry name" value="PROKAR_LIPOPROTEIN"/>
    <property type="match status" value="1"/>
</dbReference>
<dbReference type="PANTHER" id="PTHR43811:SF19">
    <property type="entry name" value="39 KDA FK506-BINDING NUCLEAR PROTEIN"/>
    <property type="match status" value="1"/>
</dbReference>
<dbReference type="Proteomes" id="UP001063782">
    <property type="component" value="Chromosome"/>
</dbReference>
<dbReference type="PANTHER" id="PTHR43811">
    <property type="entry name" value="FKBP-TYPE PEPTIDYL-PROLYL CIS-TRANS ISOMERASE FKPA"/>
    <property type="match status" value="1"/>
</dbReference>
<dbReference type="EMBL" id="CP089977">
    <property type="protein sequence ID" value="UXZ04116.1"/>
    <property type="molecule type" value="Genomic_DNA"/>
</dbReference>
<dbReference type="GO" id="GO:0016853">
    <property type="term" value="F:isomerase activity"/>
    <property type="evidence" value="ECO:0007669"/>
    <property type="project" value="UniProtKB-KW"/>
</dbReference>
<accession>A0ABY6F212</accession>
<dbReference type="InterPro" id="IPR001179">
    <property type="entry name" value="PPIase_FKBP_dom"/>
</dbReference>
<evidence type="ECO:0000256" key="7">
    <source>
        <dbReference type="SAM" id="MobiDB-lite"/>
    </source>
</evidence>
<dbReference type="Gene3D" id="3.10.50.40">
    <property type="match status" value="1"/>
</dbReference>
<evidence type="ECO:0000256" key="2">
    <source>
        <dbReference type="ARBA" id="ARBA00006577"/>
    </source>
</evidence>
<dbReference type="Pfam" id="PF01346">
    <property type="entry name" value="FKBP_N"/>
    <property type="match status" value="1"/>
</dbReference>
<evidence type="ECO:0000259" key="8">
    <source>
        <dbReference type="PROSITE" id="PS50059"/>
    </source>
</evidence>
<dbReference type="InterPro" id="IPR036944">
    <property type="entry name" value="PPIase_FKBP_N_sf"/>
</dbReference>
<evidence type="ECO:0000256" key="6">
    <source>
        <dbReference type="RuleBase" id="RU003915"/>
    </source>
</evidence>
<dbReference type="SUPFAM" id="SSF54534">
    <property type="entry name" value="FKBP-like"/>
    <property type="match status" value="1"/>
</dbReference>
<dbReference type="Gene3D" id="1.10.287.460">
    <property type="entry name" value="Peptidyl-prolyl cis-trans isomerase, FKBP-type, N-terminal domain"/>
    <property type="match status" value="1"/>
</dbReference>
<comment type="catalytic activity">
    <reaction evidence="1 5 6">
        <text>[protein]-peptidylproline (omega=180) = [protein]-peptidylproline (omega=0)</text>
        <dbReference type="Rhea" id="RHEA:16237"/>
        <dbReference type="Rhea" id="RHEA-COMP:10747"/>
        <dbReference type="Rhea" id="RHEA-COMP:10748"/>
        <dbReference type="ChEBI" id="CHEBI:83833"/>
        <dbReference type="ChEBI" id="CHEBI:83834"/>
        <dbReference type="EC" id="5.2.1.8"/>
    </reaction>
</comment>
<evidence type="ECO:0000256" key="4">
    <source>
        <dbReference type="ARBA" id="ARBA00023235"/>
    </source>
</evidence>
<name>A0ABY6F212_9GAMM</name>
<proteinExistence type="inferred from homology"/>
<dbReference type="Pfam" id="PF00254">
    <property type="entry name" value="FKBP_C"/>
    <property type="match status" value="1"/>
</dbReference>
<evidence type="ECO:0000256" key="1">
    <source>
        <dbReference type="ARBA" id="ARBA00000971"/>
    </source>
</evidence>
<dbReference type="InterPro" id="IPR000774">
    <property type="entry name" value="PPIase_FKBP_N"/>
</dbReference>
<evidence type="ECO:0000256" key="3">
    <source>
        <dbReference type="ARBA" id="ARBA00023110"/>
    </source>
</evidence>
<dbReference type="RefSeq" id="WP_263075598.1">
    <property type="nucleotide sequence ID" value="NZ_CP089977.1"/>
</dbReference>
<feature type="region of interest" description="Disordered" evidence="7">
    <location>
        <begin position="260"/>
        <end position="288"/>
    </location>
</feature>
<organism evidence="9 10">
    <name type="scientific">Moraxella nasicaprae</name>
    <dbReference type="NCBI Taxonomy" id="2904122"/>
    <lineage>
        <taxon>Bacteria</taxon>
        <taxon>Pseudomonadati</taxon>
        <taxon>Pseudomonadota</taxon>
        <taxon>Gammaproteobacteria</taxon>
        <taxon>Moraxellales</taxon>
        <taxon>Moraxellaceae</taxon>
        <taxon>Moraxella</taxon>
    </lineage>
</organism>
<feature type="compositionally biased region" description="Low complexity" evidence="7">
    <location>
        <begin position="261"/>
        <end position="275"/>
    </location>
</feature>
<comment type="similarity">
    <text evidence="2 6">Belongs to the FKBP-type PPIase family.</text>
</comment>
<sequence length="288" mass="31526">MKKHILVSAIVAALALTGCNKDKEAAPADGKAAKSTVINEKSTEMQKVSFLLGFNTGKDMKELDSEIDLDIFYKAMKDGFNGKENALTDEEIKELATAYEKRKTEEAKKKFDETAAKNKADGEKFLAENAKKEGVQTTASGLQYKVITEGTGKQPKATDTVVVHYEGKLLDGKVFDSSYERQMPAQFQLNQVIKGWTEGLQLMKEGSKYEFYVPSELAYGAEGNQNIEPNSVLIFTVELLTEAQAKEAVAKAQAELEKQMKAMQEAQAAQQSAGEAKTDAAGQDQAKK</sequence>
<keyword evidence="3 5" id="KW-0697">Rotamase</keyword>
<evidence type="ECO:0000313" key="10">
    <source>
        <dbReference type="Proteomes" id="UP001063782"/>
    </source>
</evidence>
<feature type="domain" description="PPIase FKBP-type" evidence="8">
    <location>
        <begin position="158"/>
        <end position="243"/>
    </location>
</feature>
<evidence type="ECO:0000313" key="9">
    <source>
        <dbReference type="EMBL" id="UXZ04116.1"/>
    </source>
</evidence>